<evidence type="ECO:0000256" key="3">
    <source>
        <dbReference type="ARBA" id="ARBA00023163"/>
    </source>
</evidence>
<feature type="domain" description="HTH gntR-type" evidence="4">
    <location>
        <begin position="10"/>
        <end position="78"/>
    </location>
</feature>
<dbReference type="InterPro" id="IPR008920">
    <property type="entry name" value="TF_FadR/GntR_C"/>
</dbReference>
<evidence type="ECO:0000259" key="4">
    <source>
        <dbReference type="PROSITE" id="PS50949"/>
    </source>
</evidence>
<evidence type="ECO:0000256" key="1">
    <source>
        <dbReference type="ARBA" id="ARBA00023015"/>
    </source>
</evidence>
<evidence type="ECO:0000313" key="5">
    <source>
        <dbReference type="EMBL" id="MFF3667042.1"/>
    </source>
</evidence>
<keyword evidence="1" id="KW-0805">Transcription regulation</keyword>
<gene>
    <name evidence="5" type="ORF">ACFYXI_15695</name>
</gene>
<evidence type="ECO:0000313" key="6">
    <source>
        <dbReference type="Proteomes" id="UP001602013"/>
    </source>
</evidence>
<name>A0ABW6SPZ6_9ACTN</name>
<dbReference type="Proteomes" id="UP001602013">
    <property type="component" value="Unassembled WGS sequence"/>
</dbReference>
<dbReference type="PANTHER" id="PTHR43537:SF44">
    <property type="entry name" value="GNTR FAMILY REGULATORY PROTEIN"/>
    <property type="match status" value="1"/>
</dbReference>
<keyword evidence="2" id="KW-0238">DNA-binding</keyword>
<dbReference type="PRINTS" id="PR00035">
    <property type="entry name" value="HTHGNTR"/>
</dbReference>
<dbReference type="SUPFAM" id="SSF46785">
    <property type="entry name" value="Winged helix' DNA-binding domain"/>
    <property type="match status" value="1"/>
</dbReference>
<dbReference type="SMART" id="SM00345">
    <property type="entry name" value="HTH_GNTR"/>
    <property type="match status" value="1"/>
</dbReference>
<dbReference type="CDD" id="cd07377">
    <property type="entry name" value="WHTH_GntR"/>
    <property type="match status" value="1"/>
</dbReference>
<dbReference type="Gene3D" id="1.20.120.530">
    <property type="entry name" value="GntR ligand-binding domain-like"/>
    <property type="match status" value="1"/>
</dbReference>
<dbReference type="Gene3D" id="1.10.10.10">
    <property type="entry name" value="Winged helix-like DNA-binding domain superfamily/Winged helix DNA-binding domain"/>
    <property type="match status" value="1"/>
</dbReference>
<reference evidence="5 6" key="1">
    <citation type="submission" date="2024-10" db="EMBL/GenBank/DDBJ databases">
        <title>The Natural Products Discovery Center: Release of the First 8490 Sequenced Strains for Exploring Actinobacteria Biosynthetic Diversity.</title>
        <authorList>
            <person name="Kalkreuter E."/>
            <person name="Kautsar S.A."/>
            <person name="Yang D."/>
            <person name="Bader C.D."/>
            <person name="Teijaro C.N."/>
            <person name="Fluegel L."/>
            <person name="Davis C.M."/>
            <person name="Simpson J.R."/>
            <person name="Lauterbach L."/>
            <person name="Steele A.D."/>
            <person name="Gui C."/>
            <person name="Meng S."/>
            <person name="Li G."/>
            <person name="Viehrig K."/>
            <person name="Ye F."/>
            <person name="Su P."/>
            <person name="Kiefer A.F."/>
            <person name="Nichols A."/>
            <person name="Cepeda A.J."/>
            <person name="Yan W."/>
            <person name="Fan B."/>
            <person name="Jiang Y."/>
            <person name="Adhikari A."/>
            <person name="Zheng C.-J."/>
            <person name="Schuster L."/>
            <person name="Cowan T.M."/>
            <person name="Smanski M.J."/>
            <person name="Chevrette M.G."/>
            <person name="De Carvalho L.P.S."/>
            <person name="Shen B."/>
        </authorList>
    </citation>
    <scope>NUCLEOTIDE SEQUENCE [LARGE SCALE GENOMIC DNA]</scope>
    <source>
        <strain evidence="5 6">NPDC002173</strain>
    </source>
</reference>
<proteinExistence type="predicted"/>
<keyword evidence="3" id="KW-0804">Transcription</keyword>
<dbReference type="SMART" id="SM00895">
    <property type="entry name" value="FCD"/>
    <property type="match status" value="1"/>
</dbReference>
<keyword evidence="6" id="KW-1185">Reference proteome</keyword>
<dbReference type="PROSITE" id="PS50949">
    <property type="entry name" value="HTH_GNTR"/>
    <property type="match status" value="1"/>
</dbReference>
<dbReference type="Pfam" id="PF07729">
    <property type="entry name" value="FCD"/>
    <property type="match status" value="1"/>
</dbReference>
<dbReference type="RefSeq" id="WP_387411840.1">
    <property type="nucleotide sequence ID" value="NZ_JBIASD010000009.1"/>
</dbReference>
<sequence>MPGEHLYPSRGVHGTVVRALGVAIVSGRYPPGTTLPTEDQLVAELGVSRSALREGIRVLAGKGLVEPQTRRGTIVRPPDRWHLLDPDILVWRYESTTSAADFDDLTGLRMVLEPSAARMAAERSTPALIKPIEAALEEMRRTVDDTESFIEADLAFHSGIVAATDNNLLVHLNNMMGIALSAHRHVHTRSRTRHRKTIGEHRRILDAIRDHDPDQAELAMRELVERAHQDVLYYTGRARRSGAFTRRKDSDPGA</sequence>
<protein>
    <submittedName>
        <fullName evidence="5">FadR/GntR family transcriptional regulator</fullName>
    </submittedName>
</protein>
<dbReference type="InterPro" id="IPR000524">
    <property type="entry name" value="Tscrpt_reg_HTH_GntR"/>
</dbReference>
<dbReference type="EMBL" id="JBIASD010000009">
    <property type="protein sequence ID" value="MFF3667042.1"/>
    <property type="molecule type" value="Genomic_DNA"/>
</dbReference>
<accession>A0ABW6SPZ6</accession>
<evidence type="ECO:0000256" key="2">
    <source>
        <dbReference type="ARBA" id="ARBA00023125"/>
    </source>
</evidence>
<comment type="caution">
    <text evidence="5">The sequence shown here is derived from an EMBL/GenBank/DDBJ whole genome shotgun (WGS) entry which is preliminary data.</text>
</comment>
<dbReference type="Pfam" id="PF00392">
    <property type="entry name" value="GntR"/>
    <property type="match status" value="1"/>
</dbReference>
<organism evidence="5 6">
    <name type="scientific">Microtetraspora malaysiensis</name>
    <dbReference type="NCBI Taxonomy" id="161358"/>
    <lineage>
        <taxon>Bacteria</taxon>
        <taxon>Bacillati</taxon>
        <taxon>Actinomycetota</taxon>
        <taxon>Actinomycetes</taxon>
        <taxon>Streptosporangiales</taxon>
        <taxon>Streptosporangiaceae</taxon>
        <taxon>Microtetraspora</taxon>
    </lineage>
</organism>
<dbReference type="SUPFAM" id="SSF48008">
    <property type="entry name" value="GntR ligand-binding domain-like"/>
    <property type="match status" value="1"/>
</dbReference>
<dbReference type="PANTHER" id="PTHR43537">
    <property type="entry name" value="TRANSCRIPTIONAL REGULATOR, GNTR FAMILY"/>
    <property type="match status" value="1"/>
</dbReference>
<dbReference type="InterPro" id="IPR011711">
    <property type="entry name" value="GntR_C"/>
</dbReference>
<dbReference type="InterPro" id="IPR036388">
    <property type="entry name" value="WH-like_DNA-bd_sf"/>
</dbReference>
<dbReference type="InterPro" id="IPR036390">
    <property type="entry name" value="WH_DNA-bd_sf"/>
</dbReference>